<comment type="caution">
    <text evidence="1">The sequence shown here is derived from an EMBL/GenBank/DDBJ whole genome shotgun (WGS) entry which is preliminary data.</text>
</comment>
<sequence>MTTYDEMIQSGHKFNFRHSKVKLRGIFGGSESVQGELAGCTITLNKSLSPVNLITAESNAFQVLLGMPWQSDVKLTFKVLEDDKIRYELGDIGTKDRVTLVSEKNCETQNKTNKEIFFVTNEKIDNLEPELGLNEMEKICNMVYKKVESKVLPANVQHRMNVRNLRG</sequence>
<protein>
    <submittedName>
        <fullName evidence="1">Uncharacterized protein</fullName>
    </submittedName>
</protein>
<proteinExistence type="predicted"/>
<reference evidence="1 2" key="1">
    <citation type="journal article" date="2018" name="MBio">
        <title>Comparative Genomics Reveals the Core Gene Toolbox for the Fungus-Insect Symbiosis.</title>
        <authorList>
            <person name="Wang Y."/>
            <person name="Stata M."/>
            <person name="Wang W."/>
            <person name="Stajich J.E."/>
            <person name="White M.M."/>
            <person name="Moncalvo J.M."/>
        </authorList>
    </citation>
    <scope>NUCLEOTIDE SEQUENCE [LARGE SCALE GENOMIC DNA]</scope>
    <source>
        <strain evidence="1 2">AUS-77-4</strain>
    </source>
</reference>
<evidence type="ECO:0000313" key="1">
    <source>
        <dbReference type="EMBL" id="PVU94485.1"/>
    </source>
</evidence>
<gene>
    <name evidence="1" type="ORF">BB559_003001</name>
</gene>
<dbReference type="EMBL" id="MBFT01000245">
    <property type="protein sequence ID" value="PVU94485.1"/>
    <property type="molecule type" value="Genomic_DNA"/>
</dbReference>
<keyword evidence="2" id="KW-1185">Reference proteome</keyword>
<evidence type="ECO:0000313" key="2">
    <source>
        <dbReference type="Proteomes" id="UP000245699"/>
    </source>
</evidence>
<organism evidence="1 2">
    <name type="scientific">Furculomyces boomerangus</name>
    <dbReference type="NCBI Taxonomy" id="61424"/>
    <lineage>
        <taxon>Eukaryota</taxon>
        <taxon>Fungi</taxon>
        <taxon>Fungi incertae sedis</taxon>
        <taxon>Zoopagomycota</taxon>
        <taxon>Kickxellomycotina</taxon>
        <taxon>Harpellomycetes</taxon>
        <taxon>Harpellales</taxon>
        <taxon>Harpellaceae</taxon>
        <taxon>Furculomyces</taxon>
    </lineage>
</organism>
<dbReference type="Proteomes" id="UP000245699">
    <property type="component" value="Unassembled WGS sequence"/>
</dbReference>
<accession>A0A2T9YQ58</accession>
<dbReference type="AlphaFoldDB" id="A0A2T9YQ58"/>
<name>A0A2T9YQ58_9FUNG</name>